<keyword evidence="2" id="KW-1185">Reference proteome</keyword>
<protein>
    <submittedName>
        <fullName evidence="1">Uncharacterized protein</fullName>
    </submittedName>
</protein>
<gene>
    <name evidence="1" type="ORF">UABAM_04201</name>
</gene>
<dbReference type="Proteomes" id="UP000326354">
    <property type="component" value="Chromosome"/>
</dbReference>
<evidence type="ECO:0000313" key="2">
    <source>
        <dbReference type="Proteomes" id="UP000326354"/>
    </source>
</evidence>
<dbReference type="AlphaFoldDB" id="A0A5S9IPQ5"/>
<dbReference type="EMBL" id="AP019860">
    <property type="protein sequence ID" value="BBM85823.1"/>
    <property type="molecule type" value="Genomic_DNA"/>
</dbReference>
<reference evidence="1 2" key="1">
    <citation type="submission" date="2019-08" db="EMBL/GenBank/DDBJ databases">
        <title>Complete genome sequence of Candidatus Uab amorphum.</title>
        <authorList>
            <person name="Shiratori T."/>
            <person name="Suzuki S."/>
            <person name="Kakizawa Y."/>
            <person name="Ishida K."/>
        </authorList>
    </citation>
    <scope>NUCLEOTIDE SEQUENCE [LARGE SCALE GENOMIC DNA]</scope>
    <source>
        <strain evidence="1 2">SRT547</strain>
    </source>
</reference>
<dbReference type="RefSeq" id="WP_151969912.1">
    <property type="nucleotide sequence ID" value="NZ_AP019860.1"/>
</dbReference>
<evidence type="ECO:0000313" key="1">
    <source>
        <dbReference type="EMBL" id="BBM85823.1"/>
    </source>
</evidence>
<organism evidence="1 2">
    <name type="scientific">Uabimicrobium amorphum</name>
    <dbReference type="NCBI Taxonomy" id="2596890"/>
    <lineage>
        <taxon>Bacteria</taxon>
        <taxon>Pseudomonadati</taxon>
        <taxon>Planctomycetota</taxon>
        <taxon>Candidatus Uabimicrobiia</taxon>
        <taxon>Candidatus Uabimicrobiales</taxon>
        <taxon>Candidatus Uabimicrobiaceae</taxon>
        <taxon>Candidatus Uabimicrobium</taxon>
    </lineage>
</organism>
<dbReference type="KEGG" id="uam:UABAM_04201"/>
<sequence length="251" mass="30650">MFKKIIMLNFILLFFLHAETFEYKELYRAMAKAEKQAYKETDVFQAISVFHRYMEPYVQNVKQSKRIKKLHRYGFVYSQLFEDCKNVNVETKIALEKSIALSSRRFSREISEYERNERELVIERERTRELQRIIDERNDEINIQEQNHTEQKQRELELLCDELSLAHSRIRSLVNRQQQLTDVMGELGEQIQKLRKINDSLVKIDYWWKKEKKKLAKQRFLVAEYVLNNDYGIFEYYLEHTGKKVTRIYYY</sequence>
<name>A0A5S9IPQ5_UABAM</name>
<proteinExistence type="predicted"/>
<accession>A0A5S9IPQ5</accession>